<dbReference type="GO" id="GO:0016020">
    <property type="term" value="C:membrane"/>
    <property type="evidence" value="ECO:0007669"/>
    <property type="project" value="UniProtKB-SubCell"/>
</dbReference>
<dbReference type="PANTHER" id="PTHR24240">
    <property type="entry name" value="OPSIN"/>
    <property type="match status" value="1"/>
</dbReference>
<dbReference type="InterPro" id="IPR002962">
    <property type="entry name" value="Peropsin"/>
</dbReference>
<feature type="transmembrane region" description="Helical" evidence="15">
    <location>
        <begin position="187"/>
        <end position="213"/>
    </location>
</feature>
<dbReference type="PROSITE" id="PS00238">
    <property type="entry name" value="OPSIN"/>
    <property type="match status" value="1"/>
</dbReference>
<reference evidence="17" key="1">
    <citation type="submission" date="2020-10" db="EMBL/GenBank/DDBJ databases">
        <title>Chromosome-scale genome assembly of the Allis shad, Alosa alosa.</title>
        <authorList>
            <person name="Margot Z."/>
            <person name="Christophe K."/>
            <person name="Cabau C."/>
            <person name="Louis A."/>
            <person name="Berthelot C."/>
            <person name="Parey E."/>
            <person name="Roest Crollius H."/>
            <person name="Montfort J."/>
            <person name="Robinson-Rechavi M."/>
            <person name="Bucao C."/>
            <person name="Bouchez O."/>
            <person name="Gislard M."/>
            <person name="Lluch J."/>
            <person name="Milhes M."/>
            <person name="Lampietro C."/>
            <person name="Lopez Roques C."/>
            <person name="Donnadieu C."/>
            <person name="Braasch I."/>
            <person name="Desvignes T."/>
            <person name="Postlethwait J."/>
            <person name="Bobe J."/>
            <person name="Guiguen Y."/>
        </authorList>
    </citation>
    <scope>NUCLEOTIDE SEQUENCE</scope>
    <source>
        <strain evidence="17">M-15738</strain>
        <tissue evidence="17">Blood</tissue>
    </source>
</reference>
<dbReference type="Gene3D" id="1.20.1070.10">
    <property type="entry name" value="Rhodopsin 7-helix transmembrane proteins"/>
    <property type="match status" value="1"/>
</dbReference>
<dbReference type="FunFam" id="1.20.1070.10:FF:000219">
    <property type="entry name" value="Opsin 5-like 2"/>
    <property type="match status" value="1"/>
</dbReference>
<feature type="transmembrane region" description="Helical" evidence="15">
    <location>
        <begin position="95"/>
        <end position="125"/>
    </location>
</feature>
<keyword evidence="5" id="KW-0681">Retinal protein</keyword>
<keyword evidence="9 15" id="KW-0472">Membrane</keyword>
<proteinExistence type="predicted"/>
<evidence type="ECO:0000256" key="9">
    <source>
        <dbReference type="ARBA" id="ARBA00023136"/>
    </source>
</evidence>
<protein>
    <recommendedName>
        <fullName evidence="16">G-protein coupled receptors family 1 profile domain-containing protein</fullName>
    </recommendedName>
</protein>
<evidence type="ECO:0000256" key="8">
    <source>
        <dbReference type="ARBA" id="ARBA00023040"/>
    </source>
</evidence>
<dbReference type="InterPro" id="IPR050125">
    <property type="entry name" value="GPCR_opsins"/>
</dbReference>
<comment type="caution">
    <text evidence="17">The sequence shown here is derived from an EMBL/GenBank/DDBJ whole genome shotgun (WGS) entry which is preliminary data.</text>
</comment>
<evidence type="ECO:0000256" key="15">
    <source>
        <dbReference type="SAM" id="Phobius"/>
    </source>
</evidence>
<dbReference type="GO" id="GO:0007601">
    <property type="term" value="P:visual perception"/>
    <property type="evidence" value="ECO:0007669"/>
    <property type="project" value="InterPro"/>
</dbReference>
<feature type="compositionally biased region" description="Basic residues" evidence="14">
    <location>
        <begin position="400"/>
        <end position="412"/>
    </location>
</feature>
<evidence type="ECO:0000256" key="12">
    <source>
        <dbReference type="ARBA" id="ARBA00023180"/>
    </source>
</evidence>
<dbReference type="GO" id="GO:0007602">
    <property type="term" value="P:phototransduction"/>
    <property type="evidence" value="ECO:0007669"/>
    <property type="project" value="UniProtKB-KW"/>
</dbReference>
<feature type="transmembrane region" description="Helical" evidence="15">
    <location>
        <begin position="243"/>
        <end position="262"/>
    </location>
</feature>
<dbReference type="Pfam" id="PF00001">
    <property type="entry name" value="7tm_1"/>
    <property type="match status" value="1"/>
</dbReference>
<evidence type="ECO:0000256" key="13">
    <source>
        <dbReference type="ARBA" id="ARBA00023224"/>
    </source>
</evidence>
<dbReference type="InterPro" id="IPR017452">
    <property type="entry name" value="GPCR_Rhodpsn_7TM"/>
</dbReference>
<gene>
    <name evidence="17" type="ORF">AALO_G00122030</name>
</gene>
<evidence type="ECO:0000256" key="2">
    <source>
        <dbReference type="ARBA" id="ARBA00022543"/>
    </source>
</evidence>
<feature type="transmembrane region" description="Helical" evidence="15">
    <location>
        <begin position="58"/>
        <end position="75"/>
    </location>
</feature>
<comment type="subcellular location">
    <subcellularLocation>
        <location evidence="1">Membrane</location>
        <topology evidence="1">Multi-pass membrane protein</topology>
    </subcellularLocation>
</comment>
<feature type="transmembrane region" description="Helical" evidence="15">
    <location>
        <begin position="26"/>
        <end position="46"/>
    </location>
</feature>
<keyword evidence="6 15" id="KW-1133">Transmembrane helix</keyword>
<dbReference type="GO" id="GO:0009881">
    <property type="term" value="F:photoreceptor activity"/>
    <property type="evidence" value="ECO:0007669"/>
    <property type="project" value="UniProtKB-KW"/>
</dbReference>
<evidence type="ECO:0000256" key="7">
    <source>
        <dbReference type="ARBA" id="ARBA00022991"/>
    </source>
</evidence>
<keyword evidence="10" id="KW-1015">Disulfide bond</keyword>
<dbReference type="PROSITE" id="PS50262">
    <property type="entry name" value="G_PROTEIN_RECEP_F1_2"/>
    <property type="match status" value="1"/>
</dbReference>
<dbReference type="CDD" id="cd15074">
    <property type="entry name" value="7tmA_Opsin5_neuropsin"/>
    <property type="match status" value="1"/>
</dbReference>
<keyword evidence="13" id="KW-0807">Transducer</keyword>
<keyword evidence="8" id="KW-0297">G-protein coupled receptor</keyword>
<dbReference type="Proteomes" id="UP000823561">
    <property type="component" value="Chromosome 9"/>
</dbReference>
<evidence type="ECO:0000256" key="5">
    <source>
        <dbReference type="ARBA" id="ARBA00022925"/>
    </source>
</evidence>
<keyword evidence="3" id="KW-0716">Sensory transduction</keyword>
<accession>A0AAV6GK69</accession>
<evidence type="ECO:0000256" key="10">
    <source>
        <dbReference type="ARBA" id="ARBA00023157"/>
    </source>
</evidence>
<evidence type="ECO:0000256" key="3">
    <source>
        <dbReference type="ARBA" id="ARBA00022606"/>
    </source>
</evidence>
<dbReference type="SUPFAM" id="SSF81321">
    <property type="entry name" value="Family A G protein-coupled receptor-like"/>
    <property type="match status" value="1"/>
</dbReference>
<dbReference type="InterPro" id="IPR000276">
    <property type="entry name" value="GPCR_Rhodpsn"/>
</dbReference>
<keyword evidence="11" id="KW-0675">Receptor</keyword>
<feature type="transmembrane region" description="Helical" evidence="15">
    <location>
        <begin position="282"/>
        <end position="303"/>
    </location>
</feature>
<evidence type="ECO:0000313" key="17">
    <source>
        <dbReference type="EMBL" id="KAG5275584.1"/>
    </source>
</evidence>
<keyword evidence="18" id="KW-1185">Reference proteome</keyword>
<dbReference type="PRINTS" id="PR00237">
    <property type="entry name" value="GPCRRHODOPSN"/>
</dbReference>
<evidence type="ECO:0000256" key="6">
    <source>
        <dbReference type="ARBA" id="ARBA00022989"/>
    </source>
</evidence>
<dbReference type="InterPro" id="IPR027430">
    <property type="entry name" value="Retinal_BS"/>
</dbReference>
<keyword evidence="12" id="KW-0325">Glycoprotein</keyword>
<evidence type="ECO:0000256" key="1">
    <source>
        <dbReference type="ARBA" id="ARBA00004141"/>
    </source>
</evidence>
<dbReference type="EMBL" id="JADWDJ010000009">
    <property type="protein sequence ID" value="KAG5275584.1"/>
    <property type="molecule type" value="Genomic_DNA"/>
</dbReference>
<keyword evidence="2" id="KW-0600">Photoreceptor protein</keyword>
<evidence type="ECO:0000259" key="16">
    <source>
        <dbReference type="PROSITE" id="PS50262"/>
    </source>
</evidence>
<evidence type="ECO:0000313" key="18">
    <source>
        <dbReference type="Proteomes" id="UP000823561"/>
    </source>
</evidence>
<evidence type="ECO:0000256" key="11">
    <source>
        <dbReference type="ARBA" id="ARBA00023170"/>
    </source>
</evidence>
<dbReference type="PRINTS" id="PR01244">
    <property type="entry name" value="PEROPSIN"/>
</dbReference>
<sequence>MKMGLLAENVSFDSSIPPAADLSVGVIYSILGVCSLCGNSVLLYVSYRKRHLLKPAELFIVNLALSDLGMTLSLYPMAVTSSFYHRWLFGRTVCVLYAFCGILFGICSLTTLTILSTVCCLKVCYPVYGNRFSHRHGSVLAACAWGYALIFACSPLAQWGSFGPEPYGTACCVDWGRSSREPVARSFTLALFLCCYVLPCGLISSSYTLILLTMRHSRRALRRHSHARVHLHTQTRMGNIQIVIVKLSVAVCIGFLAAWSPYAVVSMWAAFGHFDDIPPMAFAIPAIFAKSSPLYNPLVYLLLKPNFRRDLPSLLEACACPKLLCPHPCSTCMHVLHTMHQRAESAAGLGQPMSGEEQCVCEHCRDPFEHFRRYPRGCQLSVNTVQLSLEPVHTSPSHASHSRGRAHTHSHTRSGTDPQHPVRVVVRGKKSSDIDSLEITLERVQSSS</sequence>
<evidence type="ECO:0000256" key="4">
    <source>
        <dbReference type="ARBA" id="ARBA00022692"/>
    </source>
</evidence>
<name>A0AAV6GK69_9TELE</name>
<dbReference type="AlphaFoldDB" id="A0AAV6GK69"/>
<feature type="transmembrane region" description="Helical" evidence="15">
    <location>
        <begin position="137"/>
        <end position="157"/>
    </location>
</feature>
<feature type="region of interest" description="Disordered" evidence="14">
    <location>
        <begin position="392"/>
        <end position="431"/>
    </location>
</feature>
<feature type="domain" description="G-protein coupled receptors family 1 profile" evidence="16">
    <location>
        <begin position="38"/>
        <end position="300"/>
    </location>
</feature>
<keyword evidence="7" id="KW-0157">Chromophore</keyword>
<keyword evidence="4 15" id="KW-0812">Transmembrane</keyword>
<dbReference type="GO" id="GO:0004930">
    <property type="term" value="F:G protein-coupled receptor activity"/>
    <property type="evidence" value="ECO:0007669"/>
    <property type="project" value="UniProtKB-KW"/>
</dbReference>
<evidence type="ECO:0000256" key="14">
    <source>
        <dbReference type="SAM" id="MobiDB-lite"/>
    </source>
</evidence>
<organism evidence="17 18">
    <name type="scientific">Alosa alosa</name>
    <name type="common">allis shad</name>
    <dbReference type="NCBI Taxonomy" id="278164"/>
    <lineage>
        <taxon>Eukaryota</taxon>
        <taxon>Metazoa</taxon>
        <taxon>Chordata</taxon>
        <taxon>Craniata</taxon>
        <taxon>Vertebrata</taxon>
        <taxon>Euteleostomi</taxon>
        <taxon>Actinopterygii</taxon>
        <taxon>Neopterygii</taxon>
        <taxon>Teleostei</taxon>
        <taxon>Clupei</taxon>
        <taxon>Clupeiformes</taxon>
        <taxon>Clupeoidei</taxon>
        <taxon>Clupeidae</taxon>
        <taxon>Alosa</taxon>
    </lineage>
</organism>